<protein>
    <submittedName>
        <fullName evidence="1">Uncharacterized protein</fullName>
    </submittedName>
</protein>
<accession>A0AAV4VDY0</accession>
<dbReference type="AlphaFoldDB" id="A0AAV4VDY0"/>
<keyword evidence="2" id="KW-1185">Reference proteome</keyword>
<name>A0AAV4VDY0_9ARAC</name>
<evidence type="ECO:0000313" key="2">
    <source>
        <dbReference type="Proteomes" id="UP001054837"/>
    </source>
</evidence>
<organism evidence="1 2">
    <name type="scientific">Caerostris darwini</name>
    <dbReference type="NCBI Taxonomy" id="1538125"/>
    <lineage>
        <taxon>Eukaryota</taxon>
        <taxon>Metazoa</taxon>
        <taxon>Ecdysozoa</taxon>
        <taxon>Arthropoda</taxon>
        <taxon>Chelicerata</taxon>
        <taxon>Arachnida</taxon>
        <taxon>Araneae</taxon>
        <taxon>Araneomorphae</taxon>
        <taxon>Entelegynae</taxon>
        <taxon>Araneoidea</taxon>
        <taxon>Araneidae</taxon>
        <taxon>Caerostris</taxon>
    </lineage>
</organism>
<evidence type="ECO:0000313" key="1">
    <source>
        <dbReference type="EMBL" id="GIY68165.1"/>
    </source>
</evidence>
<reference evidence="1 2" key="1">
    <citation type="submission" date="2021-06" db="EMBL/GenBank/DDBJ databases">
        <title>Caerostris darwini draft genome.</title>
        <authorList>
            <person name="Kono N."/>
            <person name="Arakawa K."/>
        </authorList>
    </citation>
    <scope>NUCLEOTIDE SEQUENCE [LARGE SCALE GENOMIC DNA]</scope>
</reference>
<proteinExistence type="predicted"/>
<gene>
    <name evidence="1" type="ORF">CDAR_255671</name>
</gene>
<comment type="caution">
    <text evidence="1">The sequence shown here is derived from an EMBL/GenBank/DDBJ whole genome shotgun (WGS) entry which is preliminary data.</text>
</comment>
<dbReference type="Proteomes" id="UP001054837">
    <property type="component" value="Unassembled WGS sequence"/>
</dbReference>
<dbReference type="EMBL" id="BPLQ01012839">
    <property type="protein sequence ID" value="GIY68165.1"/>
    <property type="molecule type" value="Genomic_DNA"/>
</dbReference>
<sequence length="115" mass="13045">MRNFSFMFSRISVLDFWKSLRGVVLSGHPFLFVRNRRVTCPPPPSEEAPFPRSSAFCPIASGENSSRSTGKEHKCRYWVQSFIALVSAGWLAVRMGNRCSENKDLINFSSFSSVF</sequence>